<accession>A0A2S5A2V2</accession>
<evidence type="ECO:0000313" key="1">
    <source>
        <dbReference type="EMBL" id="POY36918.1"/>
    </source>
</evidence>
<organism evidence="1 2">
    <name type="scientific">Solitalea longa</name>
    <dbReference type="NCBI Taxonomy" id="2079460"/>
    <lineage>
        <taxon>Bacteria</taxon>
        <taxon>Pseudomonadati</taxon>
        <taxon>Bacteroidota</taxon>
        <taxon>Sphingobacteriia</taxon>
        <taxon>Sphingobacteriales</taxon>
        <taxon>Sphingobacteriaceae</taxon>
        <taxon>Solitalea</taxon>
    </lineage>
</organism>
<dbReference type="Pfam" id="PF13563">
    <property type="entry name" value="2_5_RNA_ligase2"/>
    <property type="match status" value="1"/>
</dbReference>
<dbReference type="EMBL" id="PQVF01000005">
    <property type="protein sequence ID" value="POY36918.1"/>
    <property type="molecule type" value="Genomic_DNA"/>
</dbReference>
<dbReference type="InterPro" id="IPR050580">
    <property type="entry name" value="2H_phosphoesterase_YjcG-like"/>
</dbReference>
<keyword evidence="2" id="KW-1185">Reference proteome</keyword>
<proteinExistence type="predicted"/>
<protein>
    <recommendedName>
        <fullName evidence="3">2'-5' RNA ligase</fullName>
    </recommendedName>
</protein>
<evidence type="ECO:0000313" key="2">
    <source>
        <dbReference type="Proteomes" id="UP000236893"/>
    </source>
</evidence>
<reference evidence="1 2" key="1">
    <citation type="submission" date="2018-01" db="EMBL/GenBank/DDBJ databases">
        <authorList>
            <person name="Gaut B.S."/>
            <person name="Morton B.R."/>
            <person name="Clegg M.T."/>
            <person name="Duvall M.R."/>
        </authorList>
    </citation>
    <scope>NUCLEOTIDE SEQUENCE [LARGE SCALE GENOMIC DNA]</scope>
    <source>
        <strain evidence="1 2">HR-AV</strain>
    </source>
</reference>
<dbReference type="Proteomes" id="UP000236893">
    <property type="component" value="Unassembled WGS sequence"/>
</dbReference>
<name>A0A2S5A2V2_9SPHI</name>
<gene>
    <name evidence="1" type="ORF">C3K47_07590</name>
</gene>
<dbReference type="Gene3D" id="3.90.1140.10">
    <property type="entry name" value="Cyclic phosphodiesterase"/>
    <property type="match status" value="1"/>
</dbReference>
<sequence>MGLYLLAILPIEEVAQEVIQWKKHMAETYNASYGLKVLPHITLKQPFTIDDSFIPSLVNELNQFGKQESPFTITLNGFGFFTGKRSDVIYVKISESSALQVFYAKLANFLNSQTNHLLHLDPPNSYAPHMTIAYRDLSTENRKKAWTEFEQLDYIRTLTINEFYLLKHDGRQWRKHTAIKLKGEPCD</sequence>
<dbReference type="OrthoDB" id="1951600at2"/>
<evidence type="ECO:0008006" key="3">
    <source>
        <dbReference type="Google" id="ProtNLM"/>
    </source>
</evidence>
<dbReference type="AlphaFoldDB" id="A0A2S5A2V2"/>
<dbReference type="RefSeq" id="WP_103788528.1">
    <property type="nucleotide sequence ID" value="NZ_PQVF01000005.1"/>
</dbReference>
<dbReference type="PANTHER" id="PTHR40037:SF1">
    <property type="entry name" value="PHOSPHOESTERASE SAOUHSC_00951-RELATED"/>
    <property type="match status" value="1"/>
</dbReference>
<comment type="caution">
    <text evidence="1">The sequence shown here is derived from an EMBL/GenBank/DDBJ whole genome shotgun (WGS) entry which is preliminary data.</text>
</comment>
<dbReference type="InterPro" id="IPR009097">
    <property type="entry name" value="Cyclic_Pdiesterase"/>
</dbReference>
<dbReference type="PANTHER" id="PTHR40037">
    <property type="entry name" value="PHOSPHOESTERASE YJCG-RELATED"/>
    <property type="match status" value="1"/>
</dbReference>
<dbReference type="SUPFAM" id="SSF55144">
    <property type="entry name" value="LigT-like"/>
    <property type="match status" value="1"/>
</dbReference>